<accession>H2Y9P3</accession>
<keyword evidence="4" id="KW-1185">Reference proteome</keyword>
<feature type="region of interest" description="Disordered" evidence="1">
    <location>
        <begin position="98"/>
        <end position="212"/>
    </location>
</feature>
<feature type="domain" description="LEM" evidence="2">
    <location>
        <begin position="51"/>
        <end position="95"/>
    </location>
</feature>
<reference evidence="4" key="1">
    <citation type="submission" date="2003-08" db="EMBL/GenBank/DDBJ databases">
        <authorList>
            <person name="Birren B."/>
            <person name="Nusbaum C."/>
            <person name="Abebe A."/>
            <person name="Abouelleil A."/>
            <person name="Adekoya E."/>
            <person name="Ait-zahra M."/>
            <person name="Allen N."/>
            <person name="Allen T."/>
            <person name="An P."/>
            <person name="Anderson M."/>
            <person name="Anderson S."/>
            <person name="Arachchi H."/>
            <person name="Armbruster J."/>
            <person name="Bachantsang P."/>
            <person name="Baldwin J."/>
            <person name="Barry A."/>
            <person name="Bayul T."/>
            <person name="Blitshsteyn B."/>
            <person name="Bloom T."/>
            <person name="Blye J."/>
            <person name="Boguslavskiy L."/>
            <person name="Borowsky M."/>
            <person name="Boukhgalter B."/>
            <person name="Brunache A."/>
            <person name="Butler J."/>
            <person name="Calixte N."/>
            <person name="Calvo S."/>
            <person name="Camarata J."/>
            <person name="Campo K."/>
            <person name="Chang J."/>
            <person name="Cheshatsang Y."/>
            <person name="Citroen M."/>
            <person name="Collymore A."/>
            <person name="Considine T."/>
            <person name="Cook A."/>
            <person name="Cooke P."/>
            <person name="Corum B."/>
            <person name="Cuomo C."/>
            <person name="David R."/>
            <person name="Dawoe T."/>
            <person name="Degray S."/>
            <person name="Dodge S."/>
            <person name="Dooley K."/>
            <person name="Dorje P."/>
            <person name="Dorjee K."/>
            <person name="Dorris L."/>
            <person name="Duffey N."/>
            <person name="Dupes A."/>
            <person name="Elkins T."/>
            <person name="Engels R."/>
            <person name="Erickson J."/>
            <person name="Farina A."/>
            <person name="Faro S."/>
            <person name="Ferreira P."/>
            <person name="Fischer H."/>
            <person name="Fitzgerald M."/>
            <person name="Foley K."/>
            <person name="Gage D."/>
            <person name="Galagan J."/>
            <person name="Gearin G."/>
            <person name="Gnerre S."/>
            <person name="Gnirke A."/>
            <person name="Goyette A."/>
            <person name="Graham J."/>
            <person name="Grandbois E."/>
            <person name="Gyaltsen K."/>
            <person name="Hafez N."/>
            <person name="Hagopian D."/>
            <person name="Hagos B."/>
            <person name="Hall J."/>
            <person name="Hatcher B."/>
            <person name="Heller A."/>
            <person name="Higgins H."/>
            <person name="Honan T."/>
            <person name="Horn A."/>
            <person name="Houde N."/>
            <person name="Hughes L."/>
            <person name="Hulme W."/>
            <person name="Husby E."/>
            <person name="Iliev I."/>
            <person name="Jaffe D."/>
            <person name="Jones C."/>
            <person name="Kamal M."/>
            <person name="Kamat A."/>
            <person name="Kamvysselis M."/>
            <person name="Karlsson E."/>
            <person name="Kells C."/>
            <person name="Kieu A."/>
            <person name="Kisner P."/>
            <person name="Kodira C."/>
            <person name="Kulbokas E."/>
            <person name="Labutti K."/>
            <person name="Lama D."/>
            <person name="Landers T."/>
            <person name="Leger J."/>
            <person name="Levine S."/>
            <person name="Lewis D."/>
            <person name="Lewis T."/>
            <person name="Lindblad-toh K."/>
            <person name="Liu X."/>
            <person name="Lokyitsang T."/>
            <person name="Lokyitsang Y."/>
            <person name="Lucien O."/>
            <person name="Lui A."/>
            <person name="Ma L.J."/>
            <person name="Mabbitt R."/>
            <person name="Macdonald J."/>
            <person name="Maclean C."/>
            <person name="Major J."/>
            <person name="Manning J."/>
            <person name="Marabella R."/>
            <person name="Maru K."/>
            <person name="Matthews C."/>
            <person name="Mauceli E."/>
            <person name="Mccarthy M."/>
            <person name="Mcdonough S."/>
            <person name="Mcghee T."/>
            <person name="Meldrim J."/>
            <person name="Meneus L."/>
            <person name="Mesirov J."/>
            <person name="Mihalev A."/>
            <person name="Mihova T."/>
            <person name="Mikkelsen T."/>
            <person name="Mlenga V."/>
            <person name="Moru K."/>
            <person name="Mozes J."/>
            <person name="Mulrain L."/>
            <person name="Munson G."/>
            <person name="Naylor J."/>
            <person name="Newes C."/>
            <person name="Nguyen C."/>
            <person name="Nguyen N."/>
            <person name="Nguyen T."/>
            <person name="Nicol R."/>
            <person name="Nielsen C."/>
            <person name="Nizzari M."/>
            <person name="Norbu C."/>
            <person name="Norbu N."/>
            <person name="O'donnell P."/>
            <person name="Okoawo O."/>
            <person name="O'leary S."/>
            <person name="Omotosho B."/>
            <person name="O'neill K."/>
            <person name="Osman S."/>
            <person name="Parker S."/>
            <person name="Perrin D."/>
            <person name="Phunkhang P."/>
            <person name="Piqani B."/>
            <person name="Purcell S."/>
            <person name="Rachupka T."/>
            <person name="Ramasamy U."/>
            <person name="Rameau R."/>
            <person name="Ray V."/>
            <person name="Raymond C."/>
            <person name="Retta R."/>
            <person name="Richardson S."/>
            <person name="Rise C."/>
            <person name="Rodriguez J."/>
            <person name="Rogers J."/>
            <person name="Rogov P."/>
            <person name="Rutman M."/>
            <person name="Schupbach R."/>
            <person name="Seaman C."/>
            <person name="Settipalli S."/>
            <person name="Sharpe T."/>
            <person name="Sheridan J."/>
            <person name="Sherpa N."/>
            <person name="Shi J."/>
            <person name="Smirnov S."/>
            <person name="Smith C."/>
            <person name="Sougnez C."/>
            <person name="Spencer B."/>
            <person name="Stalker J."/>
            <person name="Stange-thomann N."/>
            <person name="Stavropoulos S."/>
            <person name="Stetson K."/>
            <person name="Stone C."/>
            <person name="Stone S."/>
            <person name="Stubbs M."/>
            <person name="Talamas J."/>
            <person name="Tchuinga P."/>
            <person name="Tenzing P."/>
            <person name="Tesfaye S."/>
            <person name="Theodore J."/>
            <person name="Thoulutsang Y."/>
            <person name="Topham K."/>
            <person name="Towey S."/>
            <person name="Tsamla T."/>
            <person name="Tsomo N."/>
            <person name="Vallee D."/>
            <person name="Vassiliev H."/>
            <person name="Venkataraman V."/>
            <person name="Vinson J."/>
            <person name="Vo A."/>
            <person name="Wade C."/>
            <person name="Wang S."/>
            <person name="Wangchuk T."/>
            <person name="Wangdi T."/>
            <person name="Whittaker C."/>
            <person name="Wilkinson J."/>
            <person name="Wu Y."/>
            <person name="Wyman D."/>
            <person name="Yadav S."/>
            <person name="Yang S."/>
            <person name="Yang X."/>
            <person name="Yeager S."/>
            <person name="Yee E."/>
            <person name="Young G."/>
            <person name="Zainoun J."/>
            <person name="Zembeck L."/>
            <person name="Zimmer A."/>
            <person name="Zody M."/>
            <person name="Lander E."/>
        </authorList>
    </citation>
    <scope>NUCLEOTIDE SEQUENCE [LARGE SCALE GENOMIC DNA]</scope>
</reference>
<feature type="region of interest" description="Disordered" evidence="1">
    <location>
        <begin position="1"/>
        <end position="58"/>
    </location>
</feature>
<dbReference type="InterPro" id="IPR011015">
    <property type="entry name" value="LEM/LEM-like_dom_sf"/>
</dbReference>
<reference evidence="3" key="3">
    <citation type="submission" date="2025-09" db="UniProtKB">
        <authorList>
            <consortium name="Ensembl"/>
        </authorList>
    </citation>
    <scope>IDENTIFICATION</scope>
</reference>
<dbReference type="Ensembl" id="ENSCSAVT00000002078.1">
    <property type="protein sequence ID" value="ENSCSAVP00000002041.1"/>
    <property type="gene ID" value="ENSCSAVG00000001197.1"/>
</dbReference>
<feature type="compositionally biased region" description="Basic residues" evidence="1">
    <location>
        <begin position="34"/>
        <end position="43"/>
    </location>
</feature>
<organism evidence="3 4">
    <name type="scientific">Ciona savignyi</name>
    <name type="common">Pacific transparent sea squirt</name>
    <dbReference type="NCBI Taxonomy" id="51511"/>
    <lineage>
        <taxon>Eukaryota</taxon>
        <taxon>Metazoa</taxon>
        <taxon>Chordata</taxon>
        <taxon>Tunicata</taxon>
        <taxon>Ascidiacea</taxon>
        <taxon>Phlebobranchia</taxon>
        <taxon>Cionidae</taxon>
        <taxon>Ciona</taxon>
    </lineage>
</organism>
<dbReference type="Proteomes" id="UP000007875">
    <property type="component" value="Unassembled WGS sequence"/>
</dbReference>
<dbReference type="InterPro" id="IPR003887">
    <property type="entry name" value="LEM_dom"/>
</dbReference>
<evidence type="ECO:0000259" key="2">
    <source>
        <dbReference type="PROSITE" id="PS50954"/>
    </source>
</evidence>
<dbReference type="SMART" id="SM00540">
    <property type="entry name" value="LEM"/>
    <property type="match status" value="1"/>
</dbReference>
<dbReference type="CDD" id="cd12934">
    <property type="entry name" value="LEM"/>
    <property type="match status" value="1"/>
</dbReference>
<dbReference type="PANTHER" id="PTHR12019:SF9">
    <property type="entry name" value="THYMOPOIETIN"/>
    <property type="match status" value="1"/>
</dbReference>
<dbReference type="AlphaFoldDB" id="H2Y9P3"/>
<evidence type="ECO:0000313" key="3">
    <source>
        <dbReference type="Ensembl" id="ENSCSAVP00000002041.1"/>
    </source>
</evidence>
<dbReference type="SUPFAM" id="SSF63451">
    <property type="entry name" value="LEM domain"/>
    <property type="match status" value="1"/>
</dbReference>
<sequence length="212" mass="23776">MSQHQTAKNKGNVLINSQGNFSSDDDATSMNKSSNKRVKRKKKPVEPDTESISVHELTNDEIVAQLRSFGMNPGPVGPSTRNVYIKKLEKYMSKEQAVNNQEYSDKEEEIEVEQPTVVTRSSSRRKTAQLEIKSTRKSRTTEHTTYNSSQPVHAHADESDEAEDPDHFAATQPANISSATRRRPLRPRVNDQVKKTSEPIVATKPEEVHGGH</sequence>
<feature type="compositionally biased region" description="Basic and acidic residues" evidence="1">
    <location>
        <begin position="188"/>
        <end position="197"/>
    </location>
</feature>
<proteinExistence type="predicted"/>
<dbReference type="FunFam" id="1.10.720.40:FF:000001">
    <property type="entry name" value="LEM domain containing 2, isoform CRA_a"/>
    <property type="match status" value="1"/>
</dbReference>
<dbReference type="InterPro" id="IPR051656">
    <property type="entry name" value="LEM_domain"/>
</dbReference>
<evidence type="ECO:0000313" key="4">
    <source>
        <dbReference type="Proteomes" id="UP000007875"/>
    </source>
</evidence>
<evidence type="ECO:0000256" key="1">
    <source>
        <dbReference type="SAM" id="MobiDB-lite"/>
    </source>
</evidence>
<reference evidence="3" key="2">
    <citation type="submission" date="2025-08" db="UniProtKB">
        <authorList>
            <consortium name="Ensembl"/>
        </authorList>
    </citation>
    <scope>IDENTIFICATION</scope>
</reference>
<dbReference type="Gene3D" id="1.10.720.40">
    <property type="match status" value="1"/>
</dbReference>
<dbReference type="PROSITE" id="PS50954">
    <property type="entry name" value="LEM"/>
    <property type="match status" value="1"/>
</dbReference>
<dbReference type="Pfam" id="PF03020">
    <property type="entry name" value="LEM"/>
    <property type="match status" value="1"/>
</dbReference>
<protein>
    <recommendedName>
        <fullName evidence="2">LEM domain-containing protein</fullName>
    </recommendedName>
</protein>
<dbReference type="PANTHER" id="PTHR12019">
    <property type="entry name" value="LAMINA-ASSOCIATED POLYPEPTIDE THYMOPOIETIN"/>
    <property type="match status" value="1"/>
</dbReference>
<feature type="compositionally biased region" description="Polar residues" evidence="1">
    <location>
        <begin position="1"/>
        <end position="22"/>
    </location>
</feature>
<name>H2Y9P3_CIOSA</name>